<dbReference type="EMBL" id="QURN01000006">
    <property type="protein sequence ID" value="RFC67661.1"/>
    <property type="molecule type" value="Genomic_DNA"/>
</dbReference>
<name>A0A371XEJ1_9HYPH</name>
<keyword evidence="3" id="KW-1185">Reference proteome</keyword>
<dbReference type="Pfam" id="PF04304">
    <property type="entry name" value="DUF454"/>
    <property type="match status" value="1"/>
</dbReference>
<dbReference type="GO" id="GO:0005886">
    <property type="term" value="C:plasma membrane"/>
    <property type="evidence" value="ECO:0007669"/>
    <property type="project" value="TreeGrafter"/>
</dbReference>
<protein>
    <submittedName>
        <fullName evidence="2">DUF454 domain-containing protein</fullName>
    </submittedName>
</protein>
<comment type="caution">
    <text evidence="2">The sequence shown here is derived from an EMBL/GenBank/DDBJ whole genome shotgun (WGS) entry which is preliminary data.</text>
</comment>
<evidence type="ECO:0000256" key="1">
    <source>
        <dbReference type="SAM" id="Phobius"/>
    </source>
</evidence>
<dbReference type="Proteomes" id="UP000262379">
    <property type="component" value="Unassembled WGS sequence"/>
</dbReference>
<dbReference type="PANTHER" id="PTHR35813:SF1">
    <property type="entry name" value="INNER MEMBRANE PROTEIN YBAN"/>
    <property type="match status" value="1"/>
</dbReference>
<evidence type="ECO:0000313" key="2">
    <source>
        <dbReference type="EMBL" id="RFC67661.1"/>
    </source>
</evidence>
<dbReference type="InterPro" id="IPR007401">
    <property type="entry name" value="DUF454"/>
</dbReference>
<keyword evidence="1" id="KW-0472">Membrane</keyword>
<keyword evidence="1" id="KW-1133">Transmembrane helix</keyword>
<feature type="transmembrane region" description="Helical" evidence="1">
    <location>
        <begin position="29"/>
        <end position="50"/>
    </location>
</feature>
<dbReference type="PIRSF" id="PIRSF016789">
    <property type="entry name" value="DUF454"/>
    <property type="match status" value="1"/>
</dbReference>
<evidence type="ECO:0000313" key="3">
    <source>
        <dbReference type="Proteomes" id="UP000262379"/>
    </source>
</evidence>
<dbReference type="AlphaFoldDB" id="A0A371XEJ1"/>
<gene>
    <name evidence="2" type="ORF">DY251_08635</name>
</gene>
<proteinExistence type="predicted"/>
<keyword evidence="1" id="KW-0812">Transmembrane</keyword>
<sequence length="118" mass="12438">MRIVWLISGLASLALGGLGVVLPLLPTTPFVLLAAFCFARSSPALHIWLLRNPTFGKAIRDWRTNRAISRGGKTTSTLAMVLSLAVSLALAVDPVIIIVQALALSGAATYILTRNTAA</sequence>
<organism evidence="2 3">
    <name type="scientific">Mesorhizobium denitrificans</name>
    <dbReference type="NCBI Taxonomy" id="2294114"/>
    <lineage>
        <taxon>Bacteria</taxon>
        <taxon>Pseudomonadati</taxon>
        <taxon>Pseudomonadota</taxon>
        <taxon>Alphaproteobacteria</taxon>
        <taxon>Hyphomicrobiales</taxon>
        <taxon>Phyllobacteriaceae</taxon>
        <taxon>Mesorhizobium</taxon>
    </lineage>
</organism>
<dbReference type="RefSeq" id="WP_116623495.1">
    <property type="nucleotide sequence ID" value="NZ_QURN01000006.1"/>
</dbReference>
<accession>A0A371XEJ1</accession>
<reference evidence="3" key="1">
    <citation type="submission" date="2018-08" db="EMBL/GenBank/DDBJ databases">
        <authorList>
            <person name="Im W.T."/>
        </authorList>
    </citation>
    <scope>NUCLEOTIDE SEQUENCE [LARGE SCALE GENOMIC DNA]</scope>
    <source>
        <strain evidence="3">LA-28</strain>
    </source>
</reference>
<dbReference type="PANTHER" id="PTHR35813">
    <property type="entry name" value="INNER MEMBRANE PROTEIN YBAN"/>
    <property type="match status" value="1"/>
</dbReference>